<evidence type="ECO:0000313" key="2">
    <source>
        <dbReference type="EMBL" id="CTQ75440.1"/>
    </source>
</evidence>
<dbReference type="Proteomes" id="UP000049983">
    <property type="component" value="Unassembled WGS sequence"/>
</dbReference>
<dbReference type="Pfam" id="PF13360">
    <property type="entry name" value="PQQ_2"/>
    <property type="match status" value="2"/>
</dbReference>
<evidence type="ECO:0000313" key="3">
    <source>
        <dbReference type="Proteomes" id="UP000049983"/>
    </source>
</evidence>
<dbReference type="PANTHER" id="PTHR34512">
    <property type="entry name" value="CELL SURFACE PROTEIN"/>
    <property type="match status" value="1"/>
</dbReference>
<dbReference type="InterPro" id="IPR011047">
    <property type="entry name" value="Quinoprotein_ADH-like_sf"/>
</dbReference>
<name>A0A0M7AMI5_9HYPH</name>
<dbReference type="STRING" id="311410.LA5095_04323"/>
<dbReference type="Gene3D" id="2.130.10.10">
    <property type="entry name" value="YVTN repeat-like/Quinoprotein amine dehydrogenase"/>
    <property type="match status" value="1"/>
</dbReference>
<dbReference type="InterPro" id="IPR002372">
    <property type="entry name" value="PQQ_rpt_dom"/>
</dbReference>
<dbReference type="InterPro" id="IPR015943">
    <property type="entry name" value="WD40/YVTN_repeat-like_dom_sf"/>
</dbReference>
<dbReference type="AlphaFoldDB" id="A0A0M7AMI5"/>
<reference evidence="3" key="1">
    <citation type="submission" date="2015-07" db="EMBL/GenBank/DDBJ databases">
        <authorList>
            <person name="Rodrigo-Torres Lidia"/>
            <person name="Arahal R.David."/>
        </authorList>
    </citation>
    <scope>NUCLEOTIDE SEQUENCE [LARGE SCALE GENOMIC DNA]</scope>
    <source>
        <strain evidence="3">CECT 5096</strain>
    </source>
</reference>
<dbReference type="SUPFAM" id="SSF50998">
    <property type="entry name" value="Quinoprotein alcohol dehydrogenase-like"/>
    <property type="match status" value="1"/>
</dbReference>
<feature type="domain" description="Pyrrolo-quinoline quinone repeat" evidence="1">
    <location>
        <begin position="137"/>
        <end position="373"/>
    </location>
</feature>
<accession>A0A0M7AMI5</accession>
<dbReference type="PANTHER" id="PTHR34512:SF30">
    <property type="entry name" value="OUTER MEMBRANE PROTEIN ASSEMBLY FACTOR BAMB"/>
    <property type="match status" value="1"/>
</dbReference>
<keyword evidence="3" id="KW-1185">Reference proteome</keyword>
<evidence type="ECO:0000259" key="1">
    <source>
        <dbReference type="Pfam" id="PF13360"/>
    </source>
</evidence>
<dbReference type="SMART" id="SM00564">
    <property type="entry name" value="PQQ"/>
    <property type="match status" value="7"/>
</dbReference>
<gene>
    <name evidence="2" type="primary">bamB</name>
    <name evidence="2" type="ORF">LA5096_04380</name>
</gene>
<organism evidence="2 3">
    <name type="scientific">Roseibium album</name>
    <dbReference type="NCBI Taxonomy" id="311410"/>
    <lineage>
        <taxon>Bacteria</taxon>
        <taxon>Pseudomonadati</taxon>
        <taxon>Pseudomonadota</taxon>
        <taxon>Alphaproteobacteria</taxon>
        <taxon>Hyphomicrobiales</taxon>
        <taxon>Stappiaceae</taxon>
        <taxon>Roseibium</taxon>
    </lineage>
</organism>
<protein>
    <submittedName>
        <fullName evidence="2">Outer membrane protein assembly factor BamB</fullName>
    </submittedName>
</protein>
<dbReference type="EMBL" id="CXWC01000012">
    <property type="protein sequence ID" value="CTQ75440.1"/>
    <property type="molecule type" value="Genomic_DNA"/>
</dbReference>
<proteinExistence type="predicted"/>
<dbReference type="RefSeq" id="WP_209000841.1">
    <property type="nucleotide sequence ID" value="NZ_CANKXR010000003.1"/>
</dbReference>
<feature type="domain" description="Pyrrolo-quinoline quinone repeat" evidence="1">
    <location>
        <begin position="389"/>
        <end position="450"/>
    </location>
</feature>
<sequence length="450" mass="46240">MIFAAGSSGRFALLGIFAFSLALTGCGSVSEFGDSINPFSREKILPGERQPVFDGADPAARALGQTAKVGPATGGQSWTTSGGGLTNDPGNVAVSISGTTSWRSNVGTSGRGLTSSALRISSRPVSDGSKIYVYKPNGEIVALSTAGGRAWTQNLRPEGERDVGPGGGVTVADGVVYAGTSYRQLVALDAGSGQVLWTAELDTPARGAPVAGAGHVFVVSQSNEVYAVSKADGEIAWTYAGIEETAGLLSAANPAISGNRVIVPFSSGEIMAIDIKSGEAQWVDSVSRGFRTLALSGLADVSASPVVTGSMVYATGVAGRTVAVDARTGLRRWEQDLGSVHTPIVSGSALFMVDLDDRMVALDLKSGETLWATSLPRPEKKKRRRNWAGPILANGALVAFSSDGQIAIVDAASGNIMTTQRTNADVYVTPIVAGGRIIVLSGNDGVTAFN</sequence>
<dbReference type="InterPro" id="IPR018391">
    <property type="entry name" value="PQQ_b-propeller_rpt"/>
</dbReference>